<keyword evidence="5 11" id="KW-0812">Transmembrane</keyword>
<evidence type="ECO:0000256" key="1">
    <source>
        <dbReference type="ARBA" id="ARBA00004120"/>
    </source>
</evidence>
<dbReference type="STRING" id="188477.A0A433U9J8"/>
<keyword evidence="13" id="KW-1185">Reference proteome</keyword>
<comment type="caution">
    <text evidence="12">The sequence shown here is derived from an EMBL/GenBank/DDBJ whole genome shotgun (WGS) entry which is preliminary data.</text>
</comment>
<reference evidence="12 13" key="1">
    <citation type="submission" date="2019-01" db="EMBL/GenBank/DDBJ databases">
        <title>A draft genome assembly of the solar-powered sea slug Elysia chlorotica.</title>
        <authorList>
            <person name="Cai H."/>
            <person name="Li Q."/>
            <person name="Fang X."/>
            <person name="Li J."/>
            <person name="Curtis N.E."/>
            <person name="Altenburger A."/>
            <person name="Shibata T."/>
            <person name="Feng M."/>
            <person name="Maeda T."/>
            <person name="Schwartz J.A."/>
            <person name="Shigenobu S."/>
            <person name="Lundholm N."/>
            <person name="Nishiyama T."/>
            <person name="Yang H."/>
            <person name="Hasebe M."/>
            <person name="Li S."/>
            <person name="Pierce S.K."/>
            <person name="Wang J."/>
        </authorList>
    </citation>
    <scope>NUCLEOTIDE SEQUENCE [LARGE SCALE GENOMIC DNA]</scope>
    <source>
        <strain evidence="12">EC2010</strain>
        <tissue evidence="12">Whole organism of an adult</tissue>
    </source>
</reference>
<feature type="coiled-coil region" evidence="10">
    <location>
        <begin position="583"/>
        <end position="643"/>
    </location>
</feature>
<feature type="transmembrane region" description="Helical" evidence="11">
    <location>
        <begin position="36"/>
        <end position="56"/>
    </location>
</feature>
<dbReference type="PANTHER" id="PTHR16795:SF13">
    <property type="entry name" value="EVC COMPLEX MEMBER EVC"/>
    <property type="match status" value="1"/>
</dbReference>
<evidence type="ECO:0000256" key="5">
    <source>
        <dbReference type="ARBA" id="ARBA00022692"/>
    </source>
</evidence>
<evidence type="ECO:0000256" key="2">
    <source>
        <dbReference type="ARBA" id="ARBA00004162"/>
    </source>
</evidence>
<evidence type="ECO:0000256" key="3">
    <source>
        <dbReference type="ARBA" id="ARBA00022475"/>
    </source>
</evidence>
<evidence type="ECO:0000313" key="13">
    <source>
        <dbReference type="Proteomes" id="UP000271974"/>
    </source>
</evidence>
<evidence type="ECO:0000256" key="8">
    <source>
        <dbReference type="ARBA" id="ARBA00023212"/>
    </source>
</evidence>
<organism evidence="12 13">
    <name type="scientific">Elysia chlorotica</name>
    <name type="common">Eastern emerald elysia</name>
    <name type="synonym">Sea slug</name>
    <dbReference type="NCBI Taxonomy" id="188477"/>
    <lineage>
        <taxon>Eukaryota</taxon>
        <taxon>Metazoa</taxon>
        <taxon>Spiralia</taxon>
        <taxon>Lophotrochozoa</taxon>
        <taxon>Mollusca</taxon>
        <taxon>Gastropoda</taxon>
        <taxon>Heterobranchia</taxon>
        <taxon>Euthyneura</taxon>
        <taxon>Panpulmonata</taxon>
        <taxon>Sacoglossa</taxon>
        <taxon>Placobranchoidea</taxon>
        <taxon>Plakobranchidae</taxon>
        <taxon>Elysia</taxon>
    </lineage>
</organism>
<keyword evidence="4" id="KW-0963">Cytoplasm</keyword>
<proteinExistence type="predicted"/>
<evidence type="ECO:0000256" key="4">
    <source>
        <dbReference type="ARBA" id="ARBA00022490"/>
    </source>
</evidence>
<name>A0A433U9J8_ELYCH</name>
<sequence length="644" mass="74948">MALSSCSDLGYTYGESFCLKIRVYEEQDSFTANDNWIAGAFFLGIVAGAGLVLLLAKPFLNAWEKKKRQDEEKLLGTAVKLKATKEDLIKPGKGKEITNEPREKKTGFRASRFRRKMKGLSSGKNAEQDSINKGSIDPALTRGMVDVMQQTTSNSAEVEMADQDMAAIVAMESSMEEEKEVLMLRILAMLMKVKVEKREITKNFYMNFMRKTEEDLKDLNKMIDREKEEAEEKLRNDPKWSKEAQALETEMQKLQTDSNNRLTKLQRDFKDKMRLDLLRSSGMSEKEVNNLMGQLMNEMSAVEEKLGLEQARQRRALEQRLARRRQALEFQEAEDEEVQTSIEKRVEFFDDILSSNLRDISKLEGQRDEIKSAFASDLSEINKFYAKELDRLRLEKSDVLQNQRLSSFYNLTKNQEKEKAFLVQTADKATRIQDFVKLYHDLIMKHHMEQETLCNDLDQNEVQEMYKIKQGVAKEEAAAMDKAVEKQTEKLENVANLMASEADKIIRLHKAQMADYNVRRQRERQAKMVQLQEKLKQRLLAADEAEARDQKEQEVLKQEQMDTMARVLSTNMELDDDAKKRILREHEQNMQALSNQLLRSKLRQQKSLEIKLNQRKARLTELRIQQKALKESHQNEKKDLEKKL</sequence>
<keyword evidence="6 11" id="KW-1133">Transmembrane helix</keyword>
<evidence type="ECO:0000256" key="6">
    <source>
        <dbReference type="ARBA" id="ARBA00022989"/>
    </source>
</evidence>
<dbReference type="InterPro" id="IPR026501">
    <property type="entry name" value="Limbin/EVC"/>
</dbReference>
<dbReference type="PANTHER" id="PTHR16795">
    <property type="entry name" value="LIMBIN/ELLIS-VAN CREVELD PROTEIN"/>
    <property type="match status" value="1"/>
</dbReference>
<keyword evidence="3" id="KW-1003">Cell membrane</keyword>
<evidence type="ECO:0000256" key="10">
    <source>
        <dbReference type="SAM" id="Coils"/>
    </source>
</evidence>
<feature type="coiled-coil region" evidence="10">
    <location>
        <begin position="285"/>
        <end position="334"/>
    </location>
</feature>
<keyword evidence="7 11" id="KW-0472">Membrane</keyword>
<keyword evidence="9" id="KW-0966">Cell projection</keyword>
<dbReference type="GO" id="GO:0098797">
    <property type="term" value="C:plasma membrane protein complex"/>
    <property type="evidence" value="ECO:0007669"/>
    <property type="project" value="TreeGrafter"/>
</dbReference>
<keyword evidence="8" id="KW-0206">Cytoskeleton</keyword>
<dbReference type="OrthoDB" id="5977401at2759"/>
<evidence type="ECO:0000256" key="9">
    <source>
        <dbReference type="ARBA" id="ARBA00023273"/>
    </source>
</evidence>
<dbReference type="AlphaFoldDB" id="A0A433U9J8"/>
<dbReference type="Proteomes" id="UP000271974">
    <property type="component" value="Unassembled WGS sequence"/>
</dbReference>
<accession>A0A433U9J8</accession>
<evidence type="ECO:0000256" key="7">
    <source>
        <dbReference type="ARBA" id="ARBA00023136"/>
    </source>
</evidence>
<feature type="non-terminal residue" evidence="12">
    <location>
        <position position="644"/>
    </location>
</feature>
<evidence type="ECO:0000256" key="11">
    <source>
        <dbReference type="SAM" id="Phobius"/>
    </source>
</evidence>
<dbReference type="EMBL" id="RQTK01000031">
    <property type="protein sequence ID" value="RUS90473.1"/>
    <property type="molecule type" value="Genomic_DNA"/>
</dbReference>
<comment type="subcellular location">
    <subcellularLocation>
        <location evidence="2">Cell membrane</location>
        <topology evidence="2">Single-pass membrane protein</topology>
    </subcellularLocation>
    <subcellularLocation>
        <location evidence="1">Cytoplasm</location>
        <location evidence="1">Cytoskeleton</location>
        <location evidence="1">Cilium basal body</location>
    </subcellularLocation>
</comment>
<keyword evidence="10" id="KW-0175">Coiled coil</keyword>
<protein>
    <submittedName>
        <fullName evidence="12">Uncharacterized protein</fullName>
    </submittedName>
</protein>
<evidence type="ECO:0000313" key="12">
    <source>
        <dbReference type="EMBL" id="RUS90473.1"/>
    </source>
</evidence>
<dbReference type="GO" id="GO:0060170">
    <property type="term" value="C:ciliary membrane"/>
    <property type="evidence" value="ECO:0007669"/>
    <property type="project" value="TreeGrafter"/>
</dbReference>
<dbReference type="GO" id="GO:0007224">
    <property type="term" value="P:smoothened signaling pathway"/>
    <property type="evidence" value="ECO:0007669"/>
    <property type="project" value="InterPro"/>
</dbReference>
<feature type="coiled-coil region" evidence="10">
    <location>
        <begin position="209"/>
        <end position="236"/>
    </location>
</feature>
<gene>
    <name evidence="12" type="ORF">EGW08_001741</name>
</gene>